<accession>A0A8W7P302</accession>
<dbReference type="Proteomes" id="UP000075882">
    <property type="component" value="Unassembled WGS sequence"/>
</dbReference>
<dbReference type="EnsemblMetazoa" id="ACOM024546-RA">
    <property type="protein sequence ID" value="ACOM024546-PA.1"/>
    <property type="gene ID" value="ACOM024546"/>
</dbReference>
<dbReference type="AlphaFoldDB" id="A0A8W7P302"/>
<proteinExistence type="predicted"/>
<reference evidence="1" key="1">
    <citation type="submission" date="2022-08" db="UniProtKB">
        <authorList>
            <consortium name="EnsemblMetazoa"/>
        </authorList>
    </citation>
    <scope>IDENTIFICATION</scope>
</reference>
<evidence type="ECO:0000313" key="1">
    <source>
        <dbReference type="EnsemblMetazoa" id="ACOM024546-PA.1"/>
    </source>
</evidence>
<organism evidence="1">
    <name type="scientific">Anopheles coluzzii</name>
    <name type="common">African malaria mosquito</name>
    <dbReference type="NCBI Taxonomy" id="1518534"/>
    <lineage>
        <taxon>Eukaryota</taxon>
        <taxon>Metazoa</taxon>
        <taxon>Ecdysozoa</taxon>
        <taxon>Arthropoda</taxon>
        <taxon>Hexapoda</taxon>
        <taxon>Insecta</taxon>
        <taxon>Pterygota</taxon>
        <taxon>Neoptera</taxon>
        <taxon>Endopterygota</taxon>
        <taxon>Diptera</taxon>
        <taxon>Nematocera</taxon>
        <taxon>Culicoidea</taxon>
        <taxon>Culicidae</taxon>
        <taxon>Anophelinae</taxon>
        <taxon>Anopheles</taxon>
    </lineage>
</organism>
<protein>
    <submittedName>
        <fullName evidence="1">Uncharacterized protein</fullName>
    </submittedName>
</protein>
<sequence>MQSNNAFEGSERVSSLRQSLALVGPTLSTICSGHLPWTMVDNPRMMTLDDDGDGRDCKRCTADITVAATVLHRKRIIMACINMPHFGRLRMFLNLKPPTVASSGRPPWPVQLGVGRRLV</sequence>
<name>A0A8W7P302_ANOCL</name>